<reference evidence="2 3" key="1">
    <citation type="submission" date="2010-07" db="EMBL/GenBank/DDBJ databases">
        <title>The draft genome of Paenibacillus curdlanolyticus YK9.</title>
        <authorList>
            <consortium name="US DOE Joint Genome Institute (JGI-PGF)"/>
            <person name="Lucas S."/>
            <person name="Copeland A."/>
            <person name="Lapidus A."/>
            <person name="Cheng J.-F."/>
            <person name="Bruce D."/>
            <person name="Goodwin L."/>
            <person name="Pitluck S."/>
            <person name="Land M.L."/>
            <person name="Hauser L."/>
            <person name="Chang Y.-J."/>
            <person name="Jeffries C."/>
            <person name="Anderson I.J."/>
            <person name="Johnson E."/>
            <person name="Loganathan U."/>
            <person name="Mulhopadhyay B."/>
            <person name="Kyrpides N."/>
            <person name="Woyke T.J."/>
        </authorList>
    </citation>
    <scope>NUCLEOTIDE SEQUENCE [LARGE SCALE GENOMIC DNA]</scope>
    <source>
        <strain evidence="2 3">YK9</strain>
    </source>
</reference>
<organism evidence="2 3">
    <name type="scientific">Paenibacillus curdlanolyticus YK9</name>
    <dbReference type="NCBI Taxonomy" id="717606"/>
    <lineage>
        <taxon>Bacteria</taxon>
        <taxon>Bacillati</taxon>
        <taxon>Bacillota</taxon>
        <taxon>Bacilli</taxon>
        <taxon>Bacillales</taxon>
        <taxon>Paenibacillaceae</taxon>
        <taxon>Paenibacillus</taxon>
    </lineage>
</organism>
<dbReference type="CDD" id="cd04301">
    <property type="entry name" value="NAT_SF"/>
    <property type="match status" value="1"/>
</dbReference>
<keyword evidence="3" id="KW-1185">Reference proteome</keyword>
<dbReference type="RefSeq" id="WP_006038381.1">
    <property type="nucleotide sequence ID" value="NZ_AEDD01000005.1"/>
</dbReference>
<dbReference type="PROSITE" id="PS51186">
    <property type="entry name" value="GNAT"/>
    <property type="match status" value="1"/>
</dbReference>
<dbReference type="OrthoDB" id="2661907at2"/>
<evidence type="ECO:0000313" key="3">
    <source>
        <dbReference type="Proteomes" id="UP000005387"/>
    </source>
</evidence>
<dbReference type="Gene3D" id="3.40.630.30">
    <property type="match status" value="1"/>
</dbReference>
<proteinExistence type="predicted"/>
<dbReference type="InterPro" id="IPR000182">
    <property type="entry name" value="GNAT_dom"/>
</dbReference>
<dbReference type="Proteomes" id="UP000005387">
    <property type="component" value="Unassembled WGS sequence"/>
</dbReference>
<keyword evidence="2" id="KW-0808">Transferase</keyword>
<protein>
    <submittedName>
        <fullName evidence="2">GCN5-related N-acetyltransferase</fullName>
    </submittedName>
</protein>
<dbReference type="STRING" id="717606.PaecuDRAFT_2387"/>
<dbReference type="EMBL" id="AEDD01000005">
    <property type="protein sequence ID" value="EFM11134.1"/>
    <property type="molecule type" value="Genomic_DNA"/>
</dbReference>
<feature type="domain" description="N-acetyltransferase" evidence="1">
    <location>
        <begin position="1"/>
        <end position="159"/>
    </location>
</feature>
<dbReference type="SUPFAM" id="SSF55729">
    <property type="entry name" value="Acyl-CoA N-acyltransferases (Nat)"/>
    <property type="match status" value="1"/>
</dbReference>
<evidence type="ECO:0000259" key="1">
    <source>
        <dbReference type="PROSITE" id="PS51186"/>
    </source>
</evidence>
<name>E0I9Q0_9BACL</name>
<gene>
    <name evidence="2" type="ORF">PaecuDRAFT_2387</name>
</gene>
<dbReference type="eggNOG" id="ENOG5032IXE">
    <property type="taxonomic scope" value="Bacteria"/>
</dbReference>
<accession>E0I9Q0</accession>
<dbReference type="InterPro" id="IPR016181">
    <property type="entry name" value="Acyl_CoA_acyltransferase"/>
</dbReference>
<evidence type="ECO:0000313" key="2">
    <source>
        <dbReference type="EMBL" id="EFM11134.1"/>
    </source>
</evidence>
<dbReference type="GO" id="GO:0016747">
    <property type="term" value="F:acyltransferase activity, transferring groups other than amino-acyl groups"/>
    <property type="evidence" value="ECO:0007669"/>
    <property type="project" value="InterPro"/>
</dbReference>
<dbReference type="AlphaFoldDB" id="E0I9Q0"/>
<dbReference type="Pfam" id="PF00583">
    <property type="entry name" value="Acetyltransf_1"/>
    <property type="match status" value="1"/>
</dbReference>
<sequence>MNLRPLISDDRDDVLSLMAEYPLQFPAFVMLRYPARWAAYLQNKNDRTSSYVVMADDDGETIVGHAGYVYNDEVGLYEIVGVVVQKAQARRGIGRAMIHAVCEKIADCGGDQVILYTLGHAETQSTLAFYRQIGFEEMKDERDYFIPGFHRVTFVKTVIRI</sequence>